<keyword evidence="6" id="KW-1185">Reference proteome</keyword>
<sequence>MFISTIASTSRLPAIAIATASPCQSCLHRRLFSSSAPRLVKRPQKPYEAPIAKIDAYGNRIPLPSELDKGSIKTREFLEILAERRARTPTEKYGSSHGFGIKQRQRPSLNRLHVQGGASEMYQEGDGGNAVAYGERRDELWREKIGLQQHSGKGKFVSAEQRFREEAARLNRSQDNGTSGYGGTRSYDRGNRDRPSARGDSYANRTRESTTSDNIRTSVGFGIGSSPAGSNSPRKSFGLNRESSTERAPSYIPRNRSDSALTSTPSSSSSGLKYKEQSPKIWGPAKQGEFVGQHKMPSSIVFPGDKGAKKSYGIADRRHLDRDGVEGNHNHDHARSPTALRHPSTISNITTPPSQPSAPELLSETAPTTKPASRPWQPTKKLTYSAMAGLKALHQVDPDKFTRAVLSKKFGISHEAVSRILKSKYRDRAPGMSHTEAGGGDDSMQLKGTKWDRNPSTSESISPVPAILRACERINNKRD</sequence>
<feature type="compositionally biased region" description="Low complexity" evidence="4">
    <location>
        <begin position="258"/>
        <end position="270"/>
    </location>
</feature>
<feature type="region of interest" description="Disordered" evidence="4">
    <location>
        <begin position="319"/>
        <end position="379"/>
    </location>
</feature>
<name>A0A1B9GUN8_9TREE</name>
<dbReference type="AlphaFoldDB" id="A0A1B9GUN8"/>
<dbReference type="PANTHER" id="PTHR13475:SF3">
    <property type="entry name" value="NEUGRIN"/>
    <property type="match status" value="1"/>
</dbReference>
<dbReference type="InterPro" id="IPR010487">
    <property type="entry name" value="NGRN/Rrg9"/>
</dbReference>
<protein>
    <recommendedName>
        <fullName evidence="3">Required for respiratory growth protein 9, mitochondrial</fullName>
    </recommendedName>
</protein>
<dbReference type="GO" id="GO:0005634">
    <property type="term" value="C:nucleus"/>
    <property type="evidence" value="ECO:0007669"/>
    <property type="project" value="TreeGrafter"/>
</dbReference>
<gene>
    <name evidence="5" type="ORF">I316_03305</name>
</gene>
<evidence type="ECO:0000256" key="4">
    <source>
        <dbReference type="SAM" id="MobiDB-lite"/>
    </source>
</evidence>
<feature type="region of interest" description="Disordered" evidence="4">
    <location>
        <begin position="427"/>
        <end position="465"/>
    </location>
</feature>
<feature type="compositionally biased region" description="Basic and acidic residues" evidence="4">
    <location>
        <begin position="186"/>
        <end position="197"/>
    </location>
</feature>
<dbReference type="STRING" id="1296120.A0A1B9GUN8"/>
<dbReference type="Proteomes" id="UP000092666">
    <property type="component" value="Unassembled WGS sequence"/>
</dbReference>
<feature type="region of interest" description="Disordered" evidence="4">
    <location>
        <begin position="169"/>
        <end position="279"/>
    </location>
</feature>
<accession>A0A1B9GUN8</accession>
<feature type="compositionally biased region" description="Basic and acidic residues" evidence="4">
    <location>
        <begin position="319"/>
        <end position="335"/>
    </location>
</feature>
<evidence type="ECO:0000313" key="5">
    <source>
        <dbReference type="EMBL" id="OCF34763.1"/>
    </source>
</evidence>
<dbReference type="PANTHER" id="PTHR13475">
    <property type="entry name" value="NEUGRIN"/>
    <property type="match status" value="1"/>
</dbReference>
<reference evidence="6" key="2">
    <citation type="submission" date="2013-12" db="EMBL/GenBank/DDBJ databases">
        <title>Evolution of pathogenesis and genome organization in the Tremellales.</title>
        <authorList>
            <person name="Cuomo C."/>
            <person name="Litvintseva A."/>
            <person name="Heitman J."/>
            <person name="Chen Y."/>
            <person name="Sun S."/>
            <person name="Springer D."/>
            <person name="Dromer F."/>
            <person name="Young S."/>
            <person name="Zeng Q."/>
            <person name="Chapman S."/>
            <person name="Gujja S."/>
            <person name="Saif S."/>
            <person name="Birren B."/>
        </authorList>
    </citation>
    <scope>NUCLEOTIDE SEQUENCE [LARGE SCALE GENOMIC DNA]</scope>
    <source>
        <strain evidence="6">BCC8398</strain>
    </source>
</reference>
<comment type="similarity">
    <text evidence="2">Belongs to the RRG9 family.</text>
</comment>
<evidence type="ECO:0000256" key="2">
    <source>
        <dbReference type="ARBA" id="ARBA00010895"/>
    </source>
</evidence>
<dbReference type="OrthoDB" id="5578174at2759"/>
<evidence type="ECO:0000256" key="1">
    <source>
        <dbReference type="ARBA" id="ARBA00003548"/>
    </source>
</evidence>
<organism evidence="5 6">
    <name type="scientific">Kwoniella heveanensis BCC8398</name>
    <dbReference type="NCBI Taxonomy" id="1296120"/>
    <lineage>
        <taxon>Eukaryota</taxon>
        <taxon>Fungi</taxon>
        <taxon>Dikarya</taxon>
        <taxon>Basidiomycota</taxon>
        <taxon>Agaricomycotina</taxon>
        <taxon>Tremellomycetes</taxon>
        <taxon>Tremellales</taxon>
        <taxon>Cryptococcaceae</taxon>
        <taxon>Kwoniella</taxon>
    </lineage>
</organism>
<evidence type="ECO:0000256" key="3">
    <source>
        <dbReference type="ARBA" id="ARBA00013566"/>
    </source>
</evidence>
<proteinExistence type="inferred from homology"/>
<evidence type="ECO:0000313" key="6">
    <source>
        <dbReference type="Proteomes" id="UP000092666"/>
    </source>
</evidence>
<dbReference type="EMBL" id="KV700123">
    <property type="protein sequence ID" value="OCF34763.1"/>
    <property type="molecule type" value="Genomic_DNA"/>
</dbReference>
<comment type="function">
    <text evidence="1">Required for respiratory activity and maintenance and expression of the mitochondrial genome.</text>
</comment>
<reference evidence="5 6" key="1">
    <citation type="submission" date="2013-07" db="EMBL/GenBank/DDBJ databases">
        <title>The Genome Sequence of Cryptococcus heveanensis BCC8398.</title>
        <authorList>
            <consortium name="The Broad Institute Genome Sequencing Platform"/>
            <person name="Cuomo C."/>
            <person name="Litvintseva A."/>
            <person name="Chen Y."/>
            <person name="Heitman J."/>
            <person name="Sun S."/>
            <person name="Springer D."/>
            <person name="Dromer F."/>
            <person name="Young S.K."/>
            <person name="Zeng Q."/>
            <person name="Gargeya S."/>
            <person name="Fitzgerald M."/>
            <person name="Abouelleil A."/>
            <person name="Alvarado L."/>
            <person name="Berlin A.M."/>
            <person name="Chapman S.B."/>
            <person name="Dewar J."/>
            <person name="Goldberg J."/>
            <person name="Griggs A."/>
            <person name="Gujja S."/>
            <person name="Hansen M."/>
            <person name="Howarth C."/>
            <person name="Imamovic A."/>
            <person name="Larimer J."/>
            <person name="McCowan C."/>
            <person name="Murphy C."/>
            <person name="Pearson M."/>
            <person name="Priest M."/>
            <person name="Roberts A."/>
            <person name="Saif S."/>
            <person name="Shea T."/>
            <person name="Sykes S."/>
            <person name="Wortman J."/>
            <person name="Nusbaum C."/>
            <person name="Birren B."/>
        </authorList>
    </citation>
    <scope>NUCLEOTIDE SEQUENCE [LARGE SCALE GENOMIC DNA]</scope>
    <source>
        <strain evidence="5 6">BCC8398</strain>
    </source>
</reference>